<keyword evidence="3 6" id="KW-0812">Transmembrane</keyword>
<comment type="similarity">
    <text evidence="2">Belongs to the SURF4 family.</text>
</comment>
<protein>
    <recommendedName>
        <fullName evidence="9">ER-derived vesicles protein ERV29</fullName>
    </recommendedName>
</protein>
<feature type="transmembrane region" description="Helical" evidence="6">
    <location>
        <begin position="232"/>
        <end position="249"/>
    </location>
</feature>
<evidence type="ECO:0000256" key="2">
    <source>
        <dbReference type="ARBA" id="ARBA00006945"/>
    </source>
</evidence>
<evidence type="ECO:0000313" key="7">
    <source>
        <dbReference type="EMBL" id="CCK72382.1"/>
    </source>
</evidence>
<evidence type="ECO:0000313" key="8">
    <source>
        <dbReference type="Proteomes" id="UP000006310"/>
    </source>
</evidence>
<keyword evidence="8" id="KW-1185">Reference proteome</keyword>
<dbReference type="KEGG" id="kng:KNAG_0K00140"/>
<dbReference type="RefSeq" id="XP_022466627.1">
    <property type="nucleotide sequence ID" value="XM_022610319.1"/>
</dbReference>
<dbReference type="STRING" id="1071383.J7S326"/>
<keyword evidence="5 6" id="KW-0472">Membrane</keyword>
<gene>
    <name evidence="7" type="primary">KNAG0K00140</name>
    <name evidence="7" type="ordered locus">KNAG_0K00140</name>
</gene>
<proteinExistence type="inferred from homology"/>
<dbReference type="AlphaFoldDB" id="J7S326"/>
<dbReference type="InterPro" id="IPR002995">
    <property type="entry name" value="Surf4"/>
</dbReference>
<dbReference type="EMBL" id="HE978324">
    <property type="protein sequence ID" value="CCK72382.1"/>
    <property type="molecule type" value="Genomic_DNA"/>
</dbReference>
<reference evidence="7 8" key="1">
    <citation type="journal article" date="2011" name="Proc. Natl. Acad. Sci. U.S.A.">
        <title>Evolutionary erosion of yeast sex chromosomes by mating-type switching accidents.</title>
        <authorList>
            <person name="Gordon J.L."/>
            <person name="Armisen D."/>
            <person name="Proux-Wera E."/>
            <person name="Oheigeartaigh S.S."/>
            <person name="Byrne K.P."/>
            <person name="Wolfe K.H."/>
        </authorList>
    </citation>
    <scope>NUCLEOTIDE SEQUENCE [LARGE SCALE GENOMIC DNA]</scope>
    <source>
        <strain evidence="8">ATCC MYA-139 / BCRC 22969 / CBS 8797 / CCRC 22969 / KCTC 17520 / NBRC 10181 / NCYC 3082</strain>
    </source>
</reference>
<accession>J7S326</accession>
<dbReference type="Proteomes" id="UP000006310">
    <property type="component" value="Chromosome 11"/>
</dbReference>
<dbReference type="Pfam" id="PF02077">
    <property type="entry name" value="SURF4"/>
    <property type="match status" value="1"/>
</dbReference>
<evidence type="ECO:0000256" key="3">
    <source>
        <dbReference type="ARBA" id="ARBA00022692"/>
    </source>
</evidence>
<dbReference type="GeneID" id="34528149"/>
<feature type="transmembrane region" description="Helical" evidence="6">
    <location>
        <begin position="169"/>
        <end position="188"/>
    </location>
</feature>
<dbReference type="HOGENOM" id="CLU_056195_0_0_1"/>
<organism evidence="7 8">
    <name type="scientific">Huiozyma naganishii (strain ATCC MYA-139 / BCRC 22969 / CBS 8797 / KCTC 17520 / NBRC 10181 / NCYC 3082 / Yp74L-3)</name>
    <name type="common">Yeast</name>
    <name type="synonym">Kazachstania naganishii</name>
    <dbReference type="NCBI Taxonomy" id="1071383"/>
    <lineage>
        <taxon>Eukaryota</taxon>
        <taxon>Fungi</taxon>
        <taxon>Dikarya</taxon>
        <taxon>Ascomycota</taxon>
        <taxon>Saccharomycotina</taxon>
        <taxon>Saccharomycetes</taxon>
        <taxon>Saccharomycetales</taxon>
        <taxon>Saccharomycetaceae</taxon>
        <taxon>Huiozyma</taxon>
    </lineage>
</organism>
<keyword evidence="4 6" id="KW-1133">Transmembrane helix</keyword>
<evidence type="ECO:0000256" key="1">
    <source>
        <dbReference type="ARBA" id="ARBA00004141"/>
    </source>
</evidence>
<dbReference type="GO" id="GO:0016020">
    <property type="term" value="C:membrane"/>
    <property type="evidence" value="ECO:0007669"/>
    <property type="project" value="UniProtKB-SubCell"/>
</dbReference>
<feature type="transmembrane region" description="Helical" evidence="6">
    <location>
        <begin position="209"/>
        <end position="226"/>
    </location>
</feature>
<dbReference type="GO" id="GO:0097020">
    <property type="term" value="F:COPII receptor activity"/>
    <property type="evidence" value="ECO:0007669"/>
    <property type="project" value="EnsemblFungi"/>
</dbReference>
<comment type="subcellular location">
    <subcellularLocation>
        <location evidence="1">Membrane</location>
        <topology evidence="1">Multi-pass membrane protein</topology>
    </subcellularLocation>
</comment>
<dbReference type="OrthoDB" id="7859621at2759"/>
<evidence type="ECO:0000256" key="4">
    <source>
        <dbReference type="ARBA" id="ARBA00022989"/>
    </source>
</evidence>
<dbReference type="GO" id="GO:0030134">
    <property type="term" value="C:COPII-coated ER to Golgi transport vesicle"/>
    <property type="evidence" value="ECO:0007669"/>
    <property type="project" value="EnsemblFungi"/>
</dbReference>
<name>J7S326_HUIN7</name>
<evidence type="ECO:0008006" key="9">
    <source>
        <dbReference type="Google" id="ProtNLM"/>
    </source>
</evidence>
<reference evidence="8" key="2">
    <citation type="submission" date="2012-08" db="EMBL/GenBank/DDBJ databases">
        <title>Genome sequence of Kazachstania naganishii.</title>
        <authorList>
            <person name="Gordon J.L."/>
            <person name="Armisen D."/>
            <person name="Proux-Wera E."/>
            <person name="OhEigeartaigh S.S."/>
            <person name="Byrne K.P."/>
            <person name="Wolfe K.H."/>
        </authorList>
    </citation>
    <scope>NUCLEOTIDE SEQUENCE [LARGE SCALE GENOMIC DNA]</scope>
    <source>
        <strain evidence="8">ATCC MYA-139 / BCRC 22969 / CBS 8797 / CCRC 22969 / KCTC 17520 / NBRC 10181 / NCYC 3082</strain>
    </source>
</reference>
<evidence type="ECO:0000256" key="5">
    <source>
        <dbReference type="ARBA" id="ARBA00023136"/>
    </source>
</evidence>
<dbReference type="OMA" id="SSPRQYM"/>
<evidence type="ECO:0000256" key="6">
    <source>
        <dbReference type="SAM" id="Phobius"/>
    </source>
</evidence>
<feature type="transmembrane region" description="Helical" evidence="6">
    <location>
        <begin position="256"/>
        <end position="275"/>
    </location>
</feature>
<sequence length="317" mass="35636">MSFRGAGNAGFNDSPMESQSFGSFPNLGMVNGNAGSGKMRAPQSNPLNQFKANFDTFAEKVESLTDTALVRKLQPYIPGIARFFIVATFYEDSLRILTQWTDQVFYLHEWKRYPYFFVILFLFVVSIVMFVGATLLILRKQTNYATGALCGCIVLQGLVYGLFGGSAFVLRNFSVIGGLLIAFSDSIVQNKTTFGMLPELHDKNKQFRGYLLFAGRILIVLMFIGFTFSKSWFTVILTLICTVGFALGYKTKMASISLGLILAFYNITLNNYWFHSQTRRDFLKYEFYQNLSIIGALMLITNTGAGDLSIDSKKKVY</sequence>
<feature type="transmembrane region" description="Helical" evidence="6">
    <location>
        <begin position="115"/>
        <end position="137"/>
    </location>
</feature>
<feature type="transmembrane region" description="Helical" evidence="6">
    <location>
        <begin position="287"/>
        <end position="305"/>
    </location>
</feature>
<dbReference type="eggNOG" id="KOG3998">
    <property type="taxonomic scope" value="Eukaryota"/>
</dbReference>
<dbReference type="GO" id="GO:0006888">
    <property type="term" value="P:endoplasmic reticulum to Golgi vesicle-mediated transport"/>
    <property type="evidence" value="ECO:0007669"/>
    <property type="project" value="EnsemblFungi"/>
</dbReference>
<feature type="transmembrane region" description="Helical" evidence="6">
    <location>
        <begin position="144"/>
        <end position="163"/>
    </location>
</feature>